<organism evidence="2 3">
    <name type="scientific">Ktedonobacter racemifer DSM 44963</name>
    <dbReference type="NCBI Taxonomy" id="485913"/>
    <lineage>
        <taxon>Bacteria</taxon>
        <taxon>Bacillati</taxon>
        <taxon>Chloroflexota</taxon>
        <taxon>Ktedonobacteria</taxon>
        <taxon>Ktedonobacterales</taxon>
        <taxon>Ktedonobacteraceae</taxon>
        <taxon>Ktedonobacter</taxon>
    </lineage>
</organism>
<dbReference type="CDD" id="cd03801">
    <property type="entry name" value="GT4_PimA-like"/>
    <property type="match status" value="1"/>
</dbReference>
<reference evidence="2 3" key="1">
    <citation type="journal article" date="2011" name="Stand. Genomic Sci.">
        <title>Non-contiguous finished genome sequence and contextual data of the filamentous soil bacterium Ktedonobacter racemifer type strain (SOSP1-21).</title>
        <authorList>
            <person name="Chang Y.J."/>
            <person name="Land M."/>
            <person name="Hauser L."/>
            <person name="Chertkov O."/>
            <person name="Del Rio T.G."/>
            <person name="Nolan M."/>
            <person name="Copeland A."/>
            <person name="Tice H."/>
            <person name="Cheng J.F."/>
            <person name="Lucas S."/>
            <person name="Han C."/>
            <person name="Goodwin L."/>
            <person name="Pitluck S."/>
            <person name="Ivanova N."/>
            <person name="Ovchinikova G."/>
            <person name="Pati A."/>
            <person name="Chen A."/>
            <person name="Palaniappan K."/>
            <person name="Mavromatis K."/>
            <person name="Liolios K."/>
            <person name="Brettin T."/>
            <person name="Fiebig A."/>
            <person name="Rohde M."/>
            <person name="Abt B."/>
            <person name="Goker M."/>
            <person name="Detter J.C."/>
            <person name="Woyke T."/>
            <person name="Bristow J."/>
            <person name="Eisen J.A."/>
            <person name="Markowitz V."/>
            <person name="Hugenholtz P."/>
            <person name="Kyrpides N.C."/>
            <person name="Klenk H.P."/>
            <person name="Lapidus A."/>
        </authorList>
    </citation>
    <scope>NUCLEOTIDE SEQUENCE [LARGE SCALE GENOMIC DNA]</scope>
    <source>
        <strain evidence="3">DSM 44963</strain>
    </source>
</reference>
<dbReference type="Proteomes" id="UP000004508">
    <property type="component" value="Unassembled WGS sequence"/>
</dbReference>
<keyword evidence="2" id="KW-0808">Transferase</keyword>
<dbReference type="InterPro" id="IPR001296">
    <property type="entry name" value="Glyco_trans_1"/>
</dbReference>
<name>D6TD86_KTERA</name>
<feature type="domain" description="Glycosyl transferase family 1" evidence="1">
    <location>
        <begin position="214"/>
        <end position="378"/>
    </location>
</feature>
<dbReference type="PANTHER" id="PTHR45947:SF3">
    <property type="entry name" value="SULFOQUINOVOSYL TRANSFERASE SQD2"/>
    <property type="match status" value="1"/>
</dbReference>
<evidence type="ECO:0000313" key="3">
    <source>
        <dbReference type="Proteomes" id="UP000004508"/>
    </source>
</evidence>
<dbReference type="EMBL" id="ADVG01000001">
    <property type="protein sequence ID" value="EFH90137.1"/>
    <property type="molecule type" value="Genomic_DNA"/>
</dbReference>
<keyword evidence="3" id="KW-1185">Reference proteome</keyword>
<gene>
    <name evidence="2" type="ORF">Krac_11745</name>
</gene>
<evidence type="ECO:0000259" key="1">
    <source>
        <dbReference type="Pfam" id="PF00534"/>
    </source>
</evidence>
<dbReference type="PANTHER" id="PTHR45947">
    <property type="entry name" value="SULFOQUINOVOSYL TRANSFERASE SQD2"/>
    <property type="match status" value="1"/>
</dbReference>
<evidence type="ECO:0000313" key="2">
    <source>
        <dbReference type="EMBL" id="EFH90137.1"/>
    </source>
</evidence>
<dbReference type="InterPro" id="IPR050194">
    <property type="entry name" value="Glycosyltransferase_grp1"/>
</dbReference>
<dbReference type="eggNOG" id="COG0438">
    <property type="taxonomic scope" value="Bacteria"/>
</dbReference>
<accession>D6TD86</accession>
<comment type="caution">
    <text evidence="2">The sequence shown here is derived from an EMBL/GenBank/DDBJ whole genome shotgun (WGS) entry which is preliminary data.</text>
</comment>
<dbReference type="AlphaFoldDB" id="D6TD86"/>
<dbReference type="Pfam" id="PF00534">
    <property type="entry name" value="Glycos_transf_1"/>
    <property type="match status" value="1"/>
</dbReference>
<sequence length="404" mass="46056">MLRNHSHYQYLLCEPRSGEQSLLSKQKREIDMRVLMISKALVGGTSQKKLEELAKCPDIDLTLATPSYWLHDDGSKLNLERLYTSGYRMIETPMRFNGRYHLHYYPELGKIVREVRPDIVHIDEEPYNFATYHATRLAVKHKARPLFFAFQNLYREYPLPFRQMELYNFKHATTALAGNQDAADVLRRKGYKGSLHVIRQFGIDPSIYQRTLPPREHKASEPFLLGYVGRLVEAKGLPTLIEALPKLPDYCQAVFIGVGPMREVLEKQAAELGVAERVTFKGSLPTYEIPRAMQEIDVHVLPSLSRPNWTEQFGRVLIEAMACETPVIGSSSGEIPLVLGDAGLVFKEGDADALSACVRKLLDDPALYKDLAKRGRQRVLENYTQEQIAKQTYDVYQEMLATPV</sequence>
<protein>
    <submittedName>
        <fullName evidence="2">Glycosyl transferase group 1</fullName>
    </submittedName>
</protein>
<dbReference type="Gene3D" id="3.40.50.2000">
    <property type="entry name" value="Glycogen Phosphorylase B"/>
    <property type="match status" value="2"/>
</dbReference>
<dbReference type="STRING" id="485913.Krac_11745"/>
<dbReference type="SUPFAM" id="SSF53756">
    <property type="entry name" value="UDP-Glycosyltransferase/glycogen phosphorylase"/>
    <property type="match status" value="1"/>
</dbReference>
<dbReference type="InParanoid" id="D6TD86"/>
<dbReference type="GO" id="GO:0016757">
    <property type="term" value="F:glycosyltransferase activity"/>
    <property type="evidence" value="ECO:0007669"/>
    <property type="project" value="InterPro"/>
</dbReference>
<proteinExistence type="predicted"/>